<protein>
    <recommendedName>
        <fullName evidence="10">Gpr1 family protein</fullName>
    </recommendedName>
</protein>
<dbReference type="Proteomes" id="UP001355207">
    <property type="component" value="Chromosome 8"/>
</dbReference>
<feature type="transmembrane region" description="Helical" evidence="7">
    <location>
        <begin position="139"/>
        <end position="157"/>
    </location>
</feature>
<dbReference type="Pfam" id="PF01184">
    <property type="entry name" value="Gpr1_Fun34_YaaH"/>
    <property type="match status" value="1"/>
</dbReference>
<dbReference type="PANTHER" id="PTHR31123">
    <property type="entry name" value="ACCUMULATION OF DYADS PROTEIN 2-RELATED"/>
    <property type="match status" value="1"/>
</dbReference>
<comment type="subcellular location">
    <subcellularLocation>
        <location evidence="1">Membrane</location>
        <topology evidence="1">Multi-pass membrane protein</topology>
    </subcellularLocation>
</comment>
<dbReference type="InterPro" id="IPR047622">
    <property type="entry name" value="GPR1_FUN34_YAAH"/>
</dbReference>
<comment type="similarity">
    <text evidence="2">Belongs to the acetate uptake transporter (AceTr) (TC 2.A.96) family.</text>
</comment>
<evidence type="ECO:0008006" key="10">
    <source>
        <dbReference type="Google" id="ProtNLM"/>
    </source>
</evidence>
<evidence type="ECO:0000256" key="5">
    <source>
        <dbReference type="ARBA" id="ARBA00023136"/>
    </source>
</evidence>
<name>A0AAX4K1P9_9TREE</name>
<dbReference type="EMBL" id="CP144105">
    <property type="protein sequence ID" value="WWC91319.1"/>
    <property type="molecule type" value="Genomic_DNA"/>
</dbReference>
<dbReference type="PANTHER" id="PTHR31123:SF1">
    <property type="entry name" value="ACCUMULATION OF DYADS PROTEIN 2-RELATED"/>
    <property type="match status" value="1"/>
</dbReference>
<feature type="transmembrane region" description="Helical" evidence="7">
    <location>
        <begin position="80"/>
        <end position="97"/>
    </location>
</feature>
<evidence type="ECO:0000256" key="3">
    <source>
        <dbReference type="ARBA" id="ARBA00022692"/>
    </source>
</evidence>
<feature type="region of interest" description="Disordered" evidence="6">
    <location>
        <begin position="1"/>
        <end position="29"/>
    </location>
</feature>
<evidence type="ECO:0000256" key="1">
    <source>
        <dbReference type="ARBA" id="ARBA00004141"/>
    </source>
</evidence>
<feature type="transmembrane region" description="Helical" evidence="7">
    <location>
        <begin position="169"/>
        <end position="192"/>
    </location>
</feature>
<feature type="transmembrane region" description="Helical" evidence="7">
    <location>
        <begin position="198"/>
        <end position="216"/>
    </location>
</feature>
<gene>
    <name evidence="8" type="ORF">L201_006262</name>
</gene>
<sequence>MSKHEIAAEHGLSGHDQSQGSLDGTTYNNGTAGISKSSVGGPYQSGGGGPMARFITPGGNPIDTSQPAFPVFHRKFANPAPLGLLSFATTTLVLSFYNSSTRGVTVPNVVLGMTLGYGGLVQLIAGIEEWACGNTFGAAAFSTYGGFWFSFSCLYIPQLEILTAYKDPTMLSNALGLYLAAWGVVTTIFLIASLRSSVALVTVFFLLWITFWLLAAGELAESPKTHKAGGIVGILTAFAAMYTALAGMLTKETSYFLLPVGDLSKSRN</sequence>
<evidence type="ECO:0000313" key="8">
    <source>
        <dbReference type="EMBL" id="WWC91319.1"/>
    </source>
</evidence>
<dbReference type="GeneID" id="91096931"/>
<dbReference type="AlphaFoldDB" id="A0AAX4K1P9"/>
<proteinExistence type="inferred from homology"/>
<keyword evidence="9" id="KW-1185">Reference proteome</keyword>
<dbReference type="NCBIfam" id="NF038013">
    <property type="entry name" value="AceTr_1"/>
    <property type="match status" value="1"/>
</dbReference>
<feature type="transmembrane region" description="Helical" evidence="7">
    <location>
        <begin position="228"/>
        <end position="249"/>
    </location>
</feature>
<reference evidence="8 9" key="1">
    <citation type="submission" date="2024-01" db="EMBL/GenBank/DDBJ databases">
        <title>Comparative genomics of Cryptococcus and Kwoniella reveals pathogenesis evolution and contrasting modes of karyotype evolution via chromosome fusion or intercentromeric recombination.</title>
        <authorList>
            <person name="Coelho M.A."/>
            <person name="David-Palma M."/>
            <person name="Shea T."/>
            <person name="Bowers K."/>
            <person name="McGinley-Smith S."/>
            <person name="Mohammad A.W."/>
            <person name="Gnirke A."/>
            <person name="Yurkov A.M."/>
            <person name="Nowrousian M."/>
            <person name="Sun S."/>
            <person name="Cuomo C.A."/>
            <person name="Heitman J."/>
        </authorList>
    </citation>
    <scope>NUCLEOTIDE SEQUENCE [LARGE SCALE GENOMIC DNA]</scope>
    <source>
        <strain evidence="8 9">CBS 6074</strain>
    </source>
</reference>
<keyword evidence="4 7" id="KW-1133">Transmembrane helix</keyword>
<dbReference type="RefSeq" id="XP_066078081.1">
    <property type="nucleotide sequence ID" value="XM_066221984.1"/>
</dbReference>
<accession>A0AAX4K1P9</accession>
<keyword evidence="3 7" id="KW-0812">Transmembrane</keyword>
<feature type="compositionally biased region" description="Polar residues" evidence="6">
    <location>
        <begin position="15"/>
        <end position="29"/>
    </location>
</feature>
<evidence type="ECO:0000256" key="6">
    <source>
        <dbReference type="SAM" id="MobiDB-lite"/>
    </source>
</evidence>
<organism evidence="8 9">
    <name type="scientific">Kwoniella dendrophila CBS 6074</name>
    <dbReference type="NCBI Taxonomy" id="1295534"/>
    <lineage>
        <taxon>Eukaryota</taxon>
        <taxon>Fungi</taxon>
        <taxon>Dikarya</taxon>
        <taxon>Basidiomycota</taxon>
        <taxon>Agaricomycotina</taxon>
        <taxon>Tremellomycetes</taxon>
        <taxon>Tremellales</taxon>
        <taxon>Cryptococcaceae</taxon>
        <taxon>Kwoniella</taxon>
    </lineage>
</organism>
<feature type="transmembrane region" description="Helical" evidence="7">
    <location>
        <begin position="109"/>
        <end position="127"/>
    </location>
</feature>
<evidence type="ECO:0000256" key="2">
    <source>
        <dbReference type="ARBA" id="ARBA00005587"/>
    </source>
</evidence>
<evidence type="ECO:0000313" key="9">
    <source>
        <dbReference type="Proteomes" id="UP001355207"/>
    </source>
</evidence>
<dbReference type="InterPro" id="IPR051633">
    <property type="entry name" value="AceTr"/>
</dbReference>
<dbReference type="GO" id="GO:0015123">
    <property type="term" value="F:acetate transmembrane transporter activity"/>
    <property type="evidence" value="ECO:0007669"/>
    <property type="project" value="TreeGrafter"/>
</dbReference>
<keyword evidence="5 7" id="KW-0472">Membrane</keyword>
<dbReference type="InterPro" id="IPR000791">
    <property type="entry name" value="Gpr1/Fun34/SatP-like"/>
</dbReference>
<evidence type="ECO:0000256" key="7">
    <source>
        <dbReference type="SAM" id="Phobius"/>
    </source>
</evidence>
<dbReference type="GO" id="GO:0005886">
    <property type="term" value="C:plasma membrane"/>
    <property type="evidence" value="ECO:0007669"/>
    <property type="project" value="TreeGrafter"/>
</dbReference>
<evidence type="ECO:0000256" key="4">
    <source>
        <dbReference type="ARBA" id="ARBA00022989"/>
    </source>
</evidence>
<dbReference type="PROSITE" id="PS01114">
    <property type="entry name" value="GPR1_FUN34_YAAH"/>
    <property type="match status" value="1"/>
</dbReference>